<dbReference type="InterPro" id="IPR001537">
    <property type="entry name" value="SpoU_MeTrfase"/>
</dbReference>
<evidence type="ECO:0000256" key="10">
    <source>
        <dbReference type="ARBA" id="ARBA00093636"/>
    </source>
</evidence>
<evidence type="ECO:0000259" key="13">
    <source>
        <dbReference type="Pfam" id="PF25050"/>
    </source>
</evidence>
<dbReference type="GO" id="GO:0141100">
    <property type="term" value="F:tRNA (guanine(18)-2'-O)-methyltransferase activity"/>
    <property type="evidence" value="ECO:0007669"/>
    <property type="project" value="UniProtKB-EC"/>
</dbReference>
<dbReference type="GO" id="GO:0003723">
    <property type="term" value="F:RNA binding"/>
    <property type="evidence" value="ECO:0007669"/>
    <property type="project" value="UniProtKB-KW"/>
</dbReference>
<comment type="catalytic activity">
    <reaction evidence="7">
        <text>guanosine(18) in tRNA + S-adenosyl-L-methionine = 2'-O-methylguanosine(18) in tRNA + S-adenosyl-L-homocysteine + H(+)</text>
        <dbReference type="Rhea" id="RHEA:20077"/>
        <dbReference type="Rhea" id="RHEA-COMP:10190"/>
        <dbReference type="Rhea" id="RHEA-COMP:10192"/>
        <dbReference type="ChEBI" id="CHEBI:15378"/>
        <dbReference type="ChEBI" id="CHEBI:57856"/>
        <dbReference type="ChEBI" id="CHEBI:59789"/>
        <dbReference type="ChEBI" id="CHEBI:74269"/>
        <dbReference type="ChEBI" id="CHEBI:74445"/>
        <dbReference type="EC" id="2.1.1.34"/>
    </reaction>
    <physiologicalReaction direction="left-to-right" evidence="7">
        <dbReference type="Rhea" id="RHEA:20078"/>
    </physiologicalReaction>
</comment>
<dbReference type="InterPro" id="IPR016024">
    <property type="entry name" value="ARM-type_fold"/>
</dbReference>
<dbReference type="Proteomes" id="UP000762676">
    <property type="component" value="Unassembled WGS sequence"/>
</dbReference>
<dbReference type="EC" id="2.1.1.34" evidence="9"/>
<protein>
    <recommendedName>
        <fullName evidence="10">tRNA (guanosine(18)-2'-O)-methyltransferase TARBP1</fullName>
        <ecNumber evidence="9">2.1.1.34</ecNumber>
    </recommendedName>
    <alternativeName>
        <fullName evidence="11">TAR RNA-binding protein 1</fullName>
    </alternativeName>
</protein>
<dbReference type="Pfam" id="PF00588">
    <property type="entry name" value="SpoU_methylase"/>
    <property type="match status" value="1"/>
</dbReference>
<feature type="domain" description="tRNA/rRNA methyltransferase SpoU type" evidence="12">
    <location>
        <begin position="1411"/>
        <end position="1552"/>
    </location>
</feature>
<dbReference type="PANTHER" id="PTHR12029">
    <property type="entry name" value="RNA METHYLTRANSFERASE"/>
    <property type="match status" value="1"/>
</dbReference>
<evidence type="ECO:0000256" key="4">
    <source>
        <dbReference type="ARBA" id="ARBA00022691"/>
    </source>
</evidence>
<keyword evidence="2" id="KW-0489">Methyltransferase</keyword>
<evidence type="ECO:0000256" key="9">
    <source>
        <dbReference type="ARBA" id="ARBA00093594"/>
    </source>
</evidence>
<evidence type="ECO:0000256" key="11">
    <source>
        <dbReference type="ARBA" id="ARBA00093656"/>
    </source>
</evidence>
<reference evidence="14 15" key="1">
    <citation type="journal article" date="2021" name="Elife">
        <title>Chloroplast acquisition without the gene transfer in kleptoplastic sea slugs, Plakobranchus ocellatus.</title>
        <authorList>
            <person name="Maeda T."/>
            <person name="Takahashi S."/>
            <person name="Yoshida T."/>
            <person name="Shimamura S."/>
            <person name="Takaki Y."/>
            <person name="Nagai Y."/>
            <person name="Toyoda A."/>
            <person name="Suzuki Y."/>
            <person name="Arimoto A."/>
            <person name="Ishii H."/>
            <person name="Satoh N."/>
            <person name="Nishiyama T."/>
            <person name="Hasebe M."/>
            <person name="Maruyama T."/>
            <person name="Minagawa J."/>
            <person name="Obokata J."/>
            <person name="Shigenobu S."/>
        </authorList>
    </citation>
    <scope>NUCLEOTIDE SEQUENCE [LARGE SCALE GENOMIC DNA]</scope>
</reference>
<keyword evidence="6" id="KW-0007">Acetylation</keyword>
<dbReference type="InterPro" id="IPR056921">
    <property type="entry name" value="TARBP1_dom"/>
</dbReference>
<organism evidence="14 15">
    <name type="scientific">Elysia marginata</name>
    <dbReference type="NCBI Taxonomy" id="1093978"/>
    <lineage>
        <taxon>Eukaryota</taxon>
        <taxon>Metazoa</taxon>
        <taxon>Spiralia</taxon>
        <taxon>Lophotrochozoa</taxon>
        <taxon>Mollusca</taxon>
        <taxon>Gastropoda</taxon>
        <taxon>Heterobranchia</taxon>
        <taxon>Euthyneura</taxon>
        <taxon>Panpulmonata</taxon>
        <taxon>Sacoglossa</taxon>
        <taxon>Placobranchoidea</taxon>
        <taxon>Plakobranchidae</taxon>
        <taxon>Elysia</taxon>
    </lineage>
</organism>
<keyword evidence="5" id="KW-0694">RNA-binding</keyword>
<dbReference type="PANTHER" id="PTHR12029:SF11">
    <property type="entry name" value="METHYLTRANSFERASE TARBP1-RELATED"/>
    <property type="match status" value="1"/>
</dbReference>
<evidence type="ECO:0000313" key="14">
    <source>
        <dbReference type="EMBL" id="GFR98332.1"/>
    </source>
</evidence>
<evidence type="ECO:0000259" key="12">
    <source>
        <dbReference type="Pfam" id="PF00588"/>
    </source>
</evidence>
<proteinExistence type="inferred from homology"/>
<dbReference type="InterPro" id="IPR045330">
    <property type="entry name" value="TRM3/TARBP1"/>
</dbReference>
<dbReference type="EMBL" id="BMAT01005688">
    <property type="protein sequence ID" value="GFR98332.1"/>
    <property type="molecule type" value="Genomic_DNA"/>
</dbReference>
<dbReference type="InterPro" id="IPR029026">
    <property type="entry name" value="tRNA_m1G_MTases_N"/>
</dbReference>
<dbReference type="InterPro" id="IPR029028">
    <property type="entry name" value="Alpha/beta_knot_MTases"/>
</dbReference>
<evidence type="ECO:0000256" key="3">
    <source>
        <dbReference type="ARBA" id="ARBA00022679"/>
    </source>
</evidence>
<dbReference type="InterPro" id="IPR044748">
    <property type="entry name" value="Trm3/TARBP1_C"/>
</dbReference>
<gene>
    <name evidence="14" type="ORF">ElyMa_002766600</name>
</gene>
<name>A0AAV4HJJ8_9GAST</name>
<evidence type="ECO:0000256" key="1">
    <source>
        <dbReference type="ARBA" id="ARBA00007228"/>
    </source>
</evidence>
<evidence type="ECO:0000256" key="6">
    <source>
        <dbReference type="ARBA" id="ARBA00022990"/>
    </source>
</evidence>
<dbReference type="CDD" id="cd18091">
    <property type="entry name" value="SpoU-like_TRM3-like"/>
    <property type="match status" value="1"/>
</dbReference>
<keyword evidence="15" id="KW-1185">Reference proteome</keyword>
<evidence type="ECO:0000256" key="8">
    <source>
        <dbReference type="ARBA" id="ARBA00093361"/>
    </source>
</evidence>
<dbReference type="GO" id="GO:0030488">
    <property type="term" value="P:tRNA methylation"/>
    <property type="evidence" value="ECO:0007669"/>
    <property type="project" value="InterPro"/>
</dbReference>
<feature type="domain" description="TARBP1" evidence="13">
    <location>
        <begin position="314"/>
        <end position="397"/>
    </location>
</feature>
<evidence type="ECO:0000256" key="2">
    <source>
        <dbReference type="ARBA" id="ARBA00022603"/>
    </source>
</evidence>
<comment type="caution">
    <text evidence="14">The sequence shown here is derived from an EMBL/GenBank/DDBJ whole genome shotgun (WGS) entry which is preliminary data.</text>
</comment>
<comment type="function">
    <text evidence="8">S-adenosyl-L-methionine-dependent 2'-O-ribose methyltransferase that catalyzes the formation of 2'-O-methylguanosine at position 18 (Gm18) in a subset of tRNA. Selectively mediates Gm18 methylation of tRNAGln-TTG/CTG and tRNASer-TGA/GCT. Gm18 modification can enhance the stability of modified tRNAs.</text>
</comment>
<dbReference type="Pfam" id="PF25050">
    <property type="entry name" value="TARBP1"/>
    <property type="match status" value="1"/>
</dbReference>
<evidence type="ECO:0000313" key="15">
    <source>
        <dbReference type="Proteomes" id="UP000762676"/>
    </source>
</evidence>
<dbReference type="SUPFAM" id="SSF48371">
    <property type="entry name" value="ARM repeat"/>
    <property type="match status" value="1"/>
</dbReference>
<evidence type="ECO:0000256" key="5">
    <source>
        <dbReference type="ARBA" id="ARBA00022884"/>
    </source>
</evidence>
<accession>A0AAV4HJJ8</accession>
<keyword evidence="4" id="KW-0949">S-adenosyl-L-methionine</keyword>
<evidence type="ECO:0000256" key="7">
    <source>
        <dbReference type="ARBA" id="ARBA00093266"/>
    </source>
</evidence>
<comment type="similarity">
    <text evidence="1">Belongs to the class IV-like SAM-binding methyltransferase superfamily. RNA methyltransferase TrmH family.</text>
</comment>
<dbReference type="SUPFAM" id="SSF75217">
    <property type="entry name" value="alpha/beta knot"/>
    <property type="match status" value="1"/>
</dbReference>
<dbReference type="Gene3D" id="3.40.1280.10">
    <property type="match status" value="1"/>
</dbReference>
<dbReference type="FunFam" id="3.40.1280.10:FF:000010">
    <property type="entry name" value="probable methyltransferase TARBP1"/>
    <property type="match status" value="1"/>
</dbReference>
<sequence length="1567" mass="176592">MASEEFNSSLSLNTVIFHATTSLEAKLKDSSGFSDSNLKSCLGDIKSLSQLLTILDQFNSSANITDAQEELLLRTTRDVCFPLLYSLHLLSESENVNSEKGRALSVLVNLVLTCCKKLRDQSLSHVVTQLLIPLCTFTKDPNHVLLPLADEVYHKTKIEPLNQFLSLEILNILLTDSEVFQCYLSNVSHLGLSEEDLLAQLFHAIVCCAEESSAFSKAFTVVAKLFEIFPVGLRKKCEDELWTCYTQPLTISSRLQESKQGLWKSLYVSFCLKNYFFPLDASLKDVLALRLLSDNFWSTIQAGLVSSEPLHRKLAVYLIKRLIDTCEKNDCTVNVIHRPDMRAPIFWWSSAAKKQLSALWEDFILIIEVLEEKQVHVIKPVLPRMQRLVKSTSESSEEGTELGKSSPVAEALKVFFVNLFGALNKEQKVQYLDNLLRIVCDNSWGSIPLFFVFEGLSLIPPDPIIDSELLHLVRQILQSCLTTHESVTKGAIQCFICQMLINLTHTSAVTLKETMRALAPLNREESLQRGTFLWASATNWLGQAVKEKIWTEDEAVTQALAYLRDPQAAKSSVSVEGYRVVATARMLVLFADVAENQASTNKSEDLDTIQTVSSGSLESEKSISEAVMKSPLGRVLEEIVRTLSDIRTRAYIDVGLVDRCLSLLYSLSKEVSVLNNSAVNKLLKRTSDIVFKEVSHFVKARVSLELTKIGDLDHVKFYSDVLLSLGFNSEHVDAEMMDILTFVIRIFDKSQEKGSGENVEDMDILVLSSLRLLKTLCELTELRIKSSNAAANTKFCAALVSCIKAMQTVPQPFSRKSTTVKNGSSDGISKANVGQAISSYITCKWHCLRFLFNRSLCSVEAGVKLELESTGAEPVDAVQILDAAMEDLSIGSGKSDVAIYRAVYIVMQEIVSKADPESVSTFLELSWSKVMEEKKNKLFWQKLEVLVPLALHPAILSQAETSVIGESLDEFLNKLQTLGTDKTGILFLVYENLCQKSLSKDKDPGRRLATRLIPLLIEGIYFGQVHKRGERLWLDVCVYLESTCDANCINHLTSSMSKDDLFTRVAVLNWLSLLSPTDLHDVTFAAAFLEHLRAKYLALAKLTTYKQFSNSLSHRQKHRMVLVFLLLVDFINEDMCESYLSTLWYALEIECHPSVRQNLEWLVLILFKRYPKFVDSVWDVFKLYSTRRSVCLCSLFLVLSHTGINLPQNQQAGFFKQAFTSVLPWSMAHHYNTRIFAQTAVVKMWEQCQTLQLEDVLTHFSVVQSTVDYIHNNGNASGTVLKLYENYMFHDFDPVADYSMETIFYTLPRLACLADDEWISPVQFSRWDKTWLSESGRLVALKNPTQKLAQCKAGPWRMKAHTENDEEVSESADNLGDVQKKIMPWRQMSPDQDTEAELTSKQRQRGLDGGLVLVTSLIDKVPNLGGLCRTSEIFGVSEFVIGNLTYLEDRMFQNLSVSAQKWINITEVLKLRVPEYLEEKRAQGYTLVGVEQTANSVSLQHYTFPKKTLLLLGNEKEGIPVDILQSLDVCVEIPQLGIIRSLNVHVCGALIVWEYTRQILQQQEGKE</sequence>
<keyword evidence="3" id="KW-0808">Transferase</keyword>